<evidence type="ECO:0000256" key="7">
    <source>
        <dbReference type="SAM" id="Phobius"/>
    </source>
</evidence>
<dbReference type="SUPFAM" id="SSF49313">
    <property type="entry name" value="Cadherin-like"/>
    <property type="match status" value="2"/>
</dbReference>
<reference evidence="9 10" key="1">
    <citation type="journal article" date="2021" name="Elife">
        <title>Chloroplast acquisition without the gene transfer in kleptoplastic sea slugs, Plakobranchus ocellatus.</title>
        <authorList>
            <person name="Maeda T."/>
            <person name="Takahashi S."/>
            <person name="Yoshida T."/>
            <person name="Shimamura S."/>
            <person name="Takaki Y."/>
            <person name="Nagai Y."/>
            <person name="Toyoda A."/>
            <person name="Suzuki Y."/>
            <person name="Arimoto A."/>
            <person name="Ishii H."/>
            <person name="Satoh N."/>
            <person name="Nishiyama T."/>
            <person name="Hasebe M."/>
            <person name="Maruyama T."/>
            <person name="Minagawa J."/>
            <person name="Obokata J."/>
            <person name="Shigenobu S."/>
        </authorList>
    </citation>
    <scope>NUCLEOTIDE SEQUENCE [LARGE SCALE GENOMIC DNA]</scope>
</reference>
<dbReference type="CDD" id="cd11304">
    <property type="entry name" value="Cadherin_repeat"/>
    <property type="match status" value="1"/>
</dbReference>
<proteinExistence type="predicted"/>
<dbReference type="InterPro" id="IPR015919">
    <property type="entry name" value="Cadherin-like_sf"/>
</dbReference>
<keyword evidence="4 7" id="KW-0472">Membrane</keyword>
<dbReference type="GO" id="GO:0007156">
    <property type="term" value="P:homophilic cell adhesion via plasma membrane adhesion molecules"/>
    <property type="evidence" value="ECO:0007669"/>
    <property type="project" value="InterPro"/>
</dbReference>
<evidence type="ECO:0000256" key="3">
    <source>
        <dbReference type="ARBA" id="ARBA00022837"/>
    </source>
</evidence>
<dbReference type="SMART" id="SM00112">
    <property type="entry name" value="CA"/>
    <property type="match status" value="1"/>
</dbReference>
<dbReference type="GO" id="GO:0005509">
    <property type="term" value="F:calcium ion binding"/>
    <property type="evidence" value="ECO:0007669"/>
    <property type="project" value="UniProtKB-UniRule"/>
</dbReference>
<accession>A0AAV4DLB2</accession>
<feature type="region of interest" description="Disordered" evidence="6">
    <location>
        <begin position="1"/>
        <end position="23"/>
    </location>
</feature>
<dbReference type="PROSITE" id="PS50268">
    <property type="entry name" value="CADHERIN_2"/>
    <property type="match status" value="1"/>
</dbReference>
<keyword evidence="7" id="KW-1133">Transmembrane helix</keyword>
<dbReference type="GO" id="GO:0016477">
    <property type="term" value="P:cell migration"/>
    <property type="evidence" value="ECO:0007669"/>
    <property type="project" value="TreeGrafter"/>
</dbReference>
<organism evidence="9 10">
    <name type="scientific">Plakobranchus ocellatus</name>
    <dbReference type="NCBI Taxonomy" id="259542"/>
    <lineage>
        <taxon>Eukaryota</taxon>
        <taxon>Metazoa</taxon>
        <taxon>Spiralia</taxon>
        <taxon>Lophotrochozoa</taxon>
        <taxon>Mollusca</taxon>
        <taxon>Gastropoda</taxon>
        <taxon>Heterobranchia</taxon>
        <taxon>Euthyneura</taxon>
        <taxon>Panpulmonata</taxon>
        <taxon>Sacoglossa</taxon>
        <taxon>Placobranchoidea</taxon>
        <taxon>Plakobranchidae</taxon>
        <taxon>Plakobranchus</taxon>
    </lineage>
</organism>
<dbReference type="PANTHER" id="PTHR24027">
    <property type="entry name" value="CADHERIN-23"/>
    <property type="match status" value="1"/>
</dbReference>
<feature type="transmembrane region" description="Helical" evidence="7">
    <location>
        <begin position="501"/>
        <end position="523"/>
    </location>
</feature>
<dbReference type="AlphaFoldDB" id="A0AAV4DLB2"/>
<feature type="domain" description="Cadherin" evidence="8">
    <location>
        <begin position="304"/>
        <end position="384"/>
    </location>
</feature>
<protein>
    <submittedName>
        <fullName evidence="9">Cadherin egf lag seven-pass g-type receptor 2</fullName>
    </submittedName>
</protein>
<dbReference type="InterPro" id="IPR020894">
    <property type="entry name" value="Cadherin_CS"/>
</dbReference>
<dbReference type="InterPro" id="IPR039808">
    <property type="entry name" value="Cadherin"/>
</dbReference>
<dbReference type="GO" id="GO:0008013">
    <property type="term" value="F:beta-catenin binding"/>
    <property type="evidence" value="ECO:0007669"/>
    <property type="project" value="TreeGrafter"/>
</dbReference>
<keyword evidence="3 5" id="KW-0106">Calcium</keyword>
<dbReference type="Gene3D" id="2.60.40.60">
    <property type="entry name" value="Cadherins"/>
    <property type="match status" value="2"/>
</dbReference>
<evidence type="ECO:0000256" key="6">
    <source>
        <dbReference type="SAM" id="MobiDB-lite"/>
    </source>
</evidence>
<comment type="subcellular location">
    <subcellularLocation>
        <location evidence="1">Membrane</location>
    </subcellularLocation>
</comment>
<feature type="region of interest" description="Disordered" evidence="6">
    <location>
        <begin position="630"/>
        <end position="652"/>
    </location>
</feature>
<evidence type="ECO:0000313" key="10">
    <source>
        <dbReference type="Proteomes" id="UP000735302"/>
    </source>
</evidence>
<keyword evidence="7" id="KW-0812">Transmembrane</keyword>
<keyword evidence="10" id="KW-1185">Reference proteome</keyword>
<dbReference type="PANTHER" id="PTHR24027:SF442">
    <property type="entry name" value="PROTOCADHERIN-15 ISOFORM X1"/>
    <property type="match status" value="1"/>
</dbReference>
<sequence length="786" mass="86658">MMAVDAELNETEHRRVQLSEGGAGATTDPVLSCIPDAADSDQVRAYIDSVSPAAPCGKSCFSLEPCGTGGEFCLFYLPGVDTFNIPAASQYILTIGCTDDAEAPVTATMTVTIISNTPPVFVPSLPLADGQIKTQQDLRMFCEDQTRIEILATDGINEAVGPFILGLILDPYNAVPTASNLDTTVTYREKVGNDYTVLDLDTVDTTLFDSLNIHMWSNTSAGMELYQLDGTSLKTKLNPKYVREDHRSVTLYFLLDDGFCRSQTYSLTLEMENHNERPRIYTTEPFLEAYEGEINLSQDVEIRDEEQADGFTFELARSNSLFDVDTNSGNITTRPGVSIDLDANNNIYEDFTVVLRAYDDEGRRSDRANFLVRVYDKNDNQPYFTQSAFNLIATECTEPGEIVGQLSGNDDDSQYNQNNFFFFGGGGSEFVVMATGDVVMSRNCSIGEIFTGTATIEDQGIYPGPLTGDPATVTILCVPCVLTTAVSLNSTSGGESKDYTFYWLPPAMVVGITVLTLTGLLIFKLFSYCKKKGPDSIEEEPLRLRKVSDVSKISRETSMSIPNTDAPNGHLPSRRLSTDLSNGKAVSIHKGKPQLPVPPMLMKPRKSINPFKAWKNSPLTLYRKYNMKLREPPQRESTNGSISSRRLSEDQLPEVETISLGPDKKSSFGSLPAIAEHQRTDSIITLDETDKMASLARIYGSTSRKGSNMSLFSRKGSTMSLFSRKGSTFSRKDSVFSRKDSVFSRKGSIFGRKDSTSRVQKINIAPMRKGSTLSESPSLINPVWRY</sequence>
<dbReference type="PROSITE" id="PS00232">
    <property type="entry name" value="CADHERIN_1"/>
    <property type="match status" value="1"/>
</dbReference>
<evidence type="ECO:0000256" key="2">
    <source>
        <dbReference type="ARBA" id="ARBA00022737"/>
    </source>
</evidence>
<comment type="caution">
    <text evidence="9">The sequence shown here is derived from an EMBL/GenBank/DDBJ whole genome shotgun (WGS) entry which is preliminary data.</text>
</comment>
<evidence type="ECO:0000256" key="5">
    <source>
        <dbReference type="PROSITE-ProRule" id="PRU00043"/>
    </source>
</evidence>
<dbReference type="EMBL" id="BLXT01007988">
    <property type="protein sequence ID" value="GFO44961.1"/>
    <property type="molecule type" value="Genomic_DNA"/>
</dbReference>
<dbReference type="GO" id="GO:0045296">
    <property type="term" value="F:cadherin binding"/>
    <property type="evidence" value="ECO:0007669"/>
    <property type="project" value="TreeGrafter"/>
</dbReference>
<dbReference type="GO" id="GO:0016342">
    <property type="term" value="C:catenin complex"/>
    <property type="evidence" value="ECO:0007669"/>
    <property type="project" value="TreeGrafter"/>
</dbReference>
<dbReference type="InterPro" id="IPR002126">
    <property type="entry name" value="Cadherin-like_dom"/>
</dbReference>
<dbReference type="Proteomes" id="UP000735302">
    <property type="component" value="Unassembled WGS sequence"/>
</dbReference>
<evidence type="ECO:0000259" key="8">
    <source>
        <dbReference type="PROSITE" id="PS50268"/>
    </source>
</evidence>
<evidence type="ECO:0000256" key="1">
    <source>
        <dbReference type="ARBA" id="ARBA00004370"/>
    </source>
</evidence>
<feature type="compositionally biased region" description="Polar residues" evidence="6">
    <location>
        <begin position="635"/>
        <end position="645"/>
    </location>
</feature>
<evidence type="ECO:0000313" key="9">
    <source>
        <dbReference type="EMBL" id="GFO44961.1"/>
    </source>
</evidence>
<evidence type="ECO:0000256" key="4">
    <source>
        <dbReference type="ARBA" id="ARBA00023136"/>
    </source>
</evidence>
<keyword evidence="9" id="KW-0675">Receptor</keyword>
<keyword evidence="2" id="KW-0677">Repeat</keyword>
<gene>
    <name evidence="9" type="ORF">PoB_007146600</name>
</gene>
<name>A0AAV4DLB2_9GAST</name>